<dbReference type="SMART" id="SM00020">
    <property type="entry name" value="Tryp_SPc"/>
    <property type="match status" value="1"/>
</dbReference>
<dbReference type="CDD" id="cd00190">
    <property type="entry name" value="Tryp_SPc"/>
    <property type="match status" value="1"/>
</dbReference>
<feature type="compositionally biased region" description="Pro residues" evidence="3">
    <location>
        <begin position="531"/>
        <end position="553"/>
    </location>
</feature>
<comment type="similarity">
    <text evidence="2">Belongs to the peptidase S1 family. CLIP subfamily.</text>
</comment>
<dbReference type="InterPro" id="IPR040973">
    <property type="entry name" value="CLIP_SPH_Scar"/>
</dbReference>
<dbReference type="Pfam" id="PF18399">
    <property type="entry name" value="CLIP_SPH_Scar"/>
    <property type="match status" value="1"/>
</dbReference>
<dbReference type="InterPro" id="IPR051487">
    <property type="entry name" value="Ser/Thr_Proteases_Immune/Dev"/>
</dbReference>
<dbReference type="OrthoDB" id="10064156at2759"/>
<dbReference type="InterPro" id="IPR043504">
    <property type="entry name" value="Peptidase_S1_PA_chymotrypsin"/>
</dbReference>
<evidence type="ECO:0000313" key="5">
    <source>
        <dbReference type="EMBL" id="OXU28390.1"/>
    </source>
</evidence>
<reference evidence="5 6" key="1">
    <citation type="journal article" date="2017" name="Curr. Biol.">
        <title>The Evolution of Venom by Co-option of Single-Copy Genes.</title>
        <authorList>
            <person name="Martinson E.O."/>
            <person name="Mrinalini"/>
            <person name="Kelkar Y.D."/>
            <person name="Chang C.H."/>
            <person name="Werren J.H."/>
        </authorList>
    </citation>
    <scope>NUCLEOTIDE SEQUENCE [LARGE SCALE GENOMIC DNA]</scope>
    <source>
        <strain evidence="5 6">Alberta</strain>
        <tissue evidence="5">Whole body</tissue>
    </source>
</reference>
<feature type="region of interest" description="Disordered" evidence="3">
    <location>
        <begin position="65"/>
        <end position="149"/>
    </location>
</feature>
<feature type="region of interest" description="Disordered" evidence="3">
    <location>
        <begin position="315"/>
        <end position="558"/>
    </location>
</feature>
<keyword evidence="6" id="KW-1185">Reference proteome</keyword>
<feature type="compositionally biased region" description="Low complexity" evidence="3">
    <location>
        <begin position="515"/>
        <end position="530"/>
    </location>
</feature>
<feature type="compositionally biased region" description="Low complexity" evidence="3">
    <location>
        <begin position="480"/>
        <end position="493"/>
    </location>
</feature>
<evidence type="ECO:0000256" key="3">
    <source>
        <dbReference type="SAM" id="MobiDB-lite"/>
    </source>
</evidence>
<feature type="compositionally biased region" description="Pro residues" evidence="3">
    <location>
        <begin position="460"/>
        <end position="479"/>
    </location>
</feature>
<evidence type="ECO:0000313" key="6">
    <source>
        <dbReference type="Proteomes" id="UP000215335"/>
    </source>
</evidence>
<dbReference type="SUPFAM" id="SSF50494">
    <property type="entry name" value="Trypsin-like serine proteases"/>
    <property type="match status" value="1"/>
</dbReference>
<sequence length="1038" mass="113701">MSVEMYLLAFSEGRVALSDGCERLICEIHCVVKNQKCDVAREVCCNLKKEHLIHGGHHTVVGSVGIHSHKPTHGNKPSHHGGSTSGGLFGSGGESEIDLNAGDNSGYPGETNGYLPPIGGSPSNNVPAFSKLPKEPEDNDGRVDQPTNTQPQFAFPPAPAALPPIGCPAAMICVEEQYCTMLGMISETPVTLSSEQVLRRVPIVDCRNPDNGVVGKCCRDPNYVDPWPAGNLPANYSGGFDEQGFPTFLNISKTRPKKPVQTVQVQPIRPLRPQPQQPANTFSQIQPQPTFQFNKIVPQQPNSFGQVQQPQLVVPQQPKQPAFQPQQPAFEPQQPAFEPQQPKQPTFQPQQPAFQPQQPKQPAFQPQQPAFQPQQPAFEPQQQTFQPQQPTFQPQQPKQPAFEPQQPTFQPQQPKQPAFQPQQPTFQPQQPKQPAFQPQQPQQPAFQPQQPKQPAFQPAPFKPQQPAPFKPQQPAPFQPQQPQQPETVFVPQTPEQPEVFGQQPEGPSVFQQPEQPQQTHTIQVTHQQPKQPAPFQPQQPSPFKPQQPAPFQPQQPIKFGQPIGTVNQPEKTFNFPSIPDIPNQISQLNPFRPQAPSDSEVINAPADVPDVPLATTQKPGIFQDFPNNLPSVSFPSFPGFGKGHESSPTNESPVVIAHHTPGAQCGIINQVQHPGGLGAVDTAFGEIPWMAMVLKNSEKKLLCSGAIVAPNLVLTAANCVYGLNPSDVSIKAGEWKLGYDLKHEEPLPFEIVQVENIVAHPSYVHGAAGFDIAMLFLQNSIRLDQHIDTICVGDAPVVTPQRKCISTGWGKTILQIHAAGALMHKIDVDVLSNDQCRQRLQGAESAIDIDDSLVCAKAHKQSNNMCQVDVGGPLACDRGDGNYELVGVYSQDTGCLPTNQVATFTLIDSHWVNSMIAGSPAPQPEAIVPSGPAPLGHQQVQQPEDSPSRFHYHKPGVPCDCQQGTQPGGANQYLPPELFVLRKGTGLGIFRLSRLRVAKSEPLSEMIAYPSFWSDTKSWECGMIYILSSEFFQRKAEE</sequence>
<dbReference type="EMBL" id="NNAY01000439">
    <property type="protein sequence ID" value="OXU28390.1"/>
    <property type="molecule type" value="Genomic_DNA"/>
</dbReference>
<organism evidence="5 6">
    <name type="scientific">Trichomalopsis sarcophagae</name>
    <dbReference type="NCBI Taxonomy" id="543379"/>
    <lineage>
        <taxon>Eukaryota</taxon>
        <taxon>Metazoa</taxon>
        <taxon>Ecdysozoa</taxon>
        <taxon>Arthropoda</taxon>
        <taxon>Hexapoda</taxon>
        <taxon>Insecta</taxon>
        <taxon>Pterygota</taxon>
        <taxon>Neoptera</taxon>
        <taxon>Endopterygota</taxon>
        <taxon>Hymenoptera</taxon>
        <taxon>Apocrita</taxon>
        <taxon>Proctotrupomorpha</taxon>
        <taxon>Chalcidoidea</taxon>
        <taxon>Pteromalidae</taxon>
        <taxon>Pteromalinae</taxon>
        <taxon>Trichomalopsis</taxon>
    </lineage>
</organism>
<evidence type="ECO:0000256" key="1">
    <source>
        <dbReference type="ARBA" id="ARBA00023157"/>
    </source>
</evidence>
<feature type="compositionally biased region" description="Basic residues" evidence="3">
    <location>
        <begin position="67"/>
        <end position="79"/>
    </location>
</feature>
<keyword evidence="1" id="KW-1015">Disulfide bond</keyword>
<feature type="region of interest" description="Disordered" evidence="3">
    <location>
        <begin position="256"/>
        <end position="283"/>
    </location>
</feature>
<protein>
    <recommendedName>
        <fullName evidence="4">Peptidase S1 domain-containing protein</fullName>
    </recommendedName>
</protein>
<gene>
    <name evidence="5" type="ORF">TSAR_008996</name>
</gene>
<dbReference type="Pfam" id="PF00089">
    <property type="entry name" value="Trypsin"/>
    <property type="match status" value="1"/>
</dbReference>
<dbReference type="InterPro" id="IPR009003">
    <property type="entry name" value="Peptidase_S1_PA"/>
</dbReference>
<feature type="compositionally biased region" description="Basic and acidic residues" evidence="3">
    <location>
        <begin position="132"/>
        <end position="143"/>
    </location>
</feature>
<feature type="compositionally biased region" description="Gly residues" evidence="3">
    <location>
        <begin position="83"/>
        <end position="93"/>
    </location>
</feature>
<comment type="caution">
    <text evidence="5">The sequence shown here is derived from an EMBL/GenBank/DDBJ whole genome shotgun (WGS) entry which is preliminary data.</text>
</comment>
<accession>A0A232FD12</accession>
<dbReference type="Gene3D" id="2.40.10.10">
    <property type="entry name" value="Trypsin-like serine proteases"/>
    <property type="match status" value="2"/>
</dbReference>
<dbReference type="PROSITE" id="PS50240">
    <property type="entry name" value="TRYPSIN_DOM"/>
    <property type="match status" value="1"/>
</dbReference>
<dbReference type="PANTHER" id="PTHR24256">
    <property type="entry name" value="TRYPTASE-RELATED"/>
    <property type="match status" value="1"/>
</dbReference>
<dbReference type="GO" id="GO:0006508">
    <property type="term" value="P:proteolysis"/>
    <property type="evidence" value="ECO:0007669"/>
    <property type="project" value="InterPro"/>
</dbReference>
<dbReference type="GO" id="GO:0004252">
    <property type="term" value="F:serine-type endopeptidase activity"/>
    <property type="evidence" value="ECO:0007669"/>
    <property type="project" value="InterPro"/>
</dbReference>
<feature type="compositionally biased region" description="Low complexity" evidence="3">
    <location>
        <begin position="315"/>
        <end position="459"/>
    </location>
</feature>
<dbReference type="InterPro" id="IPR001254">
    <property type="entry name" value="Trypsin_dom"/>
</dbReference>
<dbReference type="STRING" id="543379.A0A232FD12"/>
<evidence type="ECO:0000256" key="2">
    <source>
        <dbReference type="ARBA" id="ARBA00024195"/>
    </source>
</evidence>
<feature type="domain" description="Peptidase S1" evidence="4">
    <location>
        <begin position="673"/>
        <end position="917"/>
    </location>
</feature>
<name>A0A232FD12_9HYME</name>
<evidence type="ECO:0000259" key="4">
    <source>
        <dbReference type="PROSITE" id="PS50240"/>
    </source>
</evidence>
<dbReference type="AlphaFoldDB" id="A0A232FD12"/>
<dbReference type="Proteomes" id="UP000215335">
    <property type="component" value="Unassembled WGS sequence"/>
</dbReference>
<proteinExistence type="inferred from homology"/>